<evidence type="ECO:0000256" key="1">
    <source>
        <dbReference type="ARBA" id="ARBA00023015"/>
    </source>
</evidence>
<evidence type="ECO:0000313" key="5">
    <source>
        <dbReference type="EMBL" id="CUQ91997.1"/>
    </source>
</evidence>
<keyword evidence="2" id="KW-0238">DNA-binding</keyword>
<feature type="domain" description="HTH araC/xylS-type" evidence="4">
    <location>
        <begin position="169"/>
        <end position="266"/>
    </location>
</feature>
<dbReference type="Proteomes" id="UP000095662">
    <property type="component" value="Unassembled WGS sequence"/>
</dbReference>
<gene>
    <name evidence="5" type="primary">rhaS</name>
    <name evidence="5" type="ORF">ERS852540_02436</name>
</gene>
<dbReference type="GO" id="GO:0003700">
    <property type="term" value="F:DNA-binding transcription factor activity"/>
    <property type="evidence" value="ECO:0007669"/>
    <property type="project" value="InterPro"/>
</dbReference>
<dbReference type="InterPro" id="IPR009057">
    <property type="entry name" value="Homeodomain-like_sf"/>
</dbReference>
<dbReference type="OrthoDB" id="9774814at2"/>
<accession>A0A175A219</accession>
<dbReference type="Gene3D" id="2.60.120.10">
    <property type="entry name" value="Jelly Rolls"/>
    <property type="match status" value="1"/>
</dbReference>
<dbReference type="EMBL" id="CZBY01000028">
    <property type="protein sequence ID" value="CUQ91997.1"/>
    <property type="molecule type" value="Genomic_DNA"/>
</dbReference>
<dbReference type="SMART" id="SM00342">
    <property type="entry name" value="HTH_ARAC"/>
    <property type="match status" value="1"/>
</dbReference>
<dbReference type="Pfam" id="PF02311">
    <property type="entry name" value="AraC_binding"/>
    <property type="match status" value="1"/>
</dbReference>
<sequence length="269" mass="30924">MDFLKETDRGGIDIRHAIDEQPDSNGFYFHIHDRCELFYFISGNAQYLVEGSVYPLEHDSLLIMLPGEAHCTRFLSAEQYERYAVNFPLSLFDSFDPERRLMKPFTDRPLGHRNHYYIPGIKDTLSELAYFEGDDYSRTLLFTTKLAGVMDMLGKQSSHNPTAEPTISEQLVWYVNDMLCEEITVERLAEHFFLSASQFTRLFKEATGAAPWAYITAKRLVRARELLQSGESAKRAAEVCGFNDYSVFYKAYVKHFGEKPSAFAKDAII</sequence>
<dbReference type="PANTHER" id="PTHR43280:SF2">
    <property type="entry name" value="HTH-TYPE TRANSCRIPTIONAL REGULATOR EXSA"/>
    <property type="match status" value="1"/>
</dbReference>
<dbReference type="Gene3D" id="1.10.10.60">
    <property type="entry name" value="Homeodomain-like"/>
    <property type="match status" value="2"/>
</dbReference>
<dbReference type="STRING" id="39492.ERS852540_02436"/>
<dbReference type="PANTHER" id="PTHR43280">
    <property type="entry name" value="ARAC-FAMILY TRANSCRIPTIONAL REGULATOR"/>
    <property type="match status" value="1"/>
</dbReference>
<organism evidence="5 6">
    <name type="scientific">[Eubacterium] siraeum</name>
    <dbReference type="NCBI Taxonomy" id="39492"/>
    <lineage>
        <taxon>Bacteria</taxon>
        <taxon>Bacillati</taxon>
        <taxon>Bacillota</taxon>
        <taxon>Clostridia</taxon>
        <taxon>Eubacteriales</taxon>
        <taxon>Oscillospiraceae</taxon>
        <taxon>Oscillospiraceae incertae sedis</taxon>
    </lineage>
</organism>
<evidence type="ECO:0000256" key="2">
    <source>
        <dbReference type="ARBA" id="ARBA00023125"/>
    </source>
</evidence>
<dbReference type="InterPro" id="IPR037923">
    <property type="entry name" value="HTH-like"/>
</dbReference>
<reference evidence="5 6" key="1">
    <citation type="submission" date="2015-09" db="EMBL/GenBank/DDBJ databases">
        <authorList>
            <consortium name="Pathogen Informatics"/>
        </authorList>
    </citation>
    <scope>NUCLEOTIDE SEQUENCE [LARGE SCALE GENOMIC DNA]</scope>
    <source>
        <strain evidence="5 6">2789STDY5834928</strain>
    </source>
</reference>
<dbReference type="InterPro" id="IPR003313">
    <property type="entry name" value="AraC-bd"/>
</dbReference>
<protein>
    <submittedName>
        <fullName evidence="5">L-rhamnose operon regulatory protein rhaS</fullName>
    </submittedName>
</protein>
<keyword evidence="1" id="KW-0805">Transcription regulation</keyword>
<dbReference type="InterPro" id="IPR014710">
    <property type="entry name" value="RmlC-like_jellyroll"/>
</dbReference>
<keyword evidence="3" id="KW-0804">Transcription</keyword>
<dbReference type="SUPFAM" id="SSF46689">
    <property type="entry name" value="Homeodomain-like"/>
    <property type="match status" value="2"/>
</dbReference>
<evidence type="ECO:0000259" key="4">
    <source>
        <dbReference type="PROSITE" id="PS01124"/>
    </source>
</evidence>
<evidence type="ECO:0000313" key="6">
    <source>
        <dbReference type="Proteomes" id="UP000095662"/>
    </source>
</evidence>
<proteinExistence type="predicted"/>
<dbReference type="InterPro" id="IPR018060">
    <property type="entry name" value="HTH_AraC"/>
</dbReference>
<dbReference type="AlphaFoldDB" id="A0A175A219"/>
<dbReference type="Pfam" id="PF12833">
    <property type="entry name" value="HTH_18"/>
    <property type="match status" value="1"/>
</dbReference>
<name>A0A175A219_9FIRM</name>
<dbReference type="GO" id="GO:0043565">
    <property type="term" value="F:sequence-specific DNA binding"/>
    <property type="evidence" value="ECO:0007669"/>
    <property type="project" value="InterPro"/>
</dbReference>
<dbReference type="SUPFAM" id="SSF51215">
    <property type="entry name" value="Regulatory protein AraC"/>
    <property type="match status" value="1"/>
</dbReference>
<evidence type="ECO:0000256" key="3">
    <source>
        <dbReference type="ARBA" id="ARBA00023163"/>
    </source>
</evidence>
<dbReference type="PROSITE" id="PS01124">
    <property type="entry name" value="HTH_ARAC_FAMILY_2"/>
    <property type="match status" value="1"/>
</dbReference>